<dbReference type="GO" id="GO:0032259">
    <property type="term" value="P:methylation"/>
    <property type="evidence" value="ECO:0007669"/>
    <property type="project" value="InterPro"/>
</dbReference>
<organism evidence="2 3">
    <name type="scientific">candidate division WWE3 bacterium RIFOXYD1_FULL_39_9</name>
    <dbReference type="NCBI Taxonomy" id="1802649"/>
    <lineage>
        <taxon>Bacteria</taxon>
        <taxon>Katanobacteria</taxon>
    </lineage>
</organism>
<protein>
    <recommendedName>
        <fullName evidence="1">N(4)-bis(aminopropyl)spermidine synthase C-terminal domain-containing protein</fullName>
    </recommendedName>
</protein>
<dbReference type="GO" id="GO:0008168">
    <property type="term" value="F:methyltransferase activity"/>
    <property type="evidence" value="ECO:0007669"/>
    <property type="project" value="InterPro"/>
</dbReference>
<dbReference type="InterPro" id="IPR002723">
    <property type="entry name" value="BpsA_C"/>
</dbReference>
<comment type="caution">
    <text evidence="2">The sequence shown here is derived from an EMBL/GenBank/DDBJ whole genome shotgun (WGS) entry which is preliminary data.</text>
</comment>
<sequence length="327" mass="36682">MEKTITRQMVLSVANKVGMSSKKILEILAILQHGQAVDNNELVRKTGVARNVLNKLKQSWPRVFAPASDKTQLLPQAITGLGELWGDGWQSDDSLWRVLDGEVGRKMLTILDKYAHMRPEPNRAYDQFYATRETVARRAELLNFMDDVAGKRILFLGDDDWGSVGVGIQKQAEKVVALDVDKRMLGSIRQLAELEKLEIETESYDARDILPAKLVGKFDVVFTDPPYTPAGVELFLARAVAALDPAKPTGRVYLCFGNSDRAKERFLPIYELISKSGLMMRWVWDKFNRYQGAESIGSASSLFVLETTPKTKALITGKNHESIYTTN</sequence>
<evidence type="ECO:0000313" key="2">
    <source>
        <dbReference type="EMBL" id="OGC77874.1"/>
    </source>
</evidence>
<dbReference type="PROSITE" id="PS00092">
    <property type="entry name" value="N6_MTASE"/>
    <property type="match status" value="1"/>
</dbReference>
<evidence type="ECO:0000259" key="1">
    <source>
        <dbReference type="Pfam" id="PF01861"/>
    </source>
</evidence>
<gene>
    <name evidence="2" type="ORF">A2619_03655</name>
</gene>
<dbReference type="Proteomes" id="UP000176815">
    <property type="component" value="Unassembled WGS sequence"/>
</dbReference>
<dbReference type="AlphaFoldDB" id="A0A1F4X866"/>
<dbReference type="SUPFAM" id="SSF53335">
    <property type="entry name" value="S-adenosyl-L-methionine-dependent methyltransferases"/>
    <property type="match status" value="1"/>
</dbReference>
<dbReference type="GO" id="GO:0006596">
    <property type="term" value="P:polyamine biosynthetic process"/>
    <property type="evidence" value="ECO:0007669"/>
    <property type="project" value="TreeGrafter"/>
</dbReference>
<dbReference type="CDD" id="cd02440">
    <property type="entry name" value="AdoMet_MTases"/>
    <property type="match status" value="1"/>
</dbReference>
<dbReference type="PANTHER" id="PTHR23290:SF0">
    <property type="entry name" value="RRNA N6-ADENOSINE-METHYLTRANSFERASE METTL5"/>
    <property type="match status" value="1"/>
</dbReference>
<dbReference type="EMBL" id="MEWG01000011">
    <property type="protein sequence ID" value="OGC77874.1"/>
    <property type="molecule type" value="Genomic_DNA"/>
</dbReference>
<name>A0A1F4X866_UNCKA</name>
<evidence type="ECO:0000313" key="3">
    <source>
        <dbReference type="Proteomes" id="UP000176815"/>
    </source>
</evidence>
<dbReference type="Pfam" id="PF01861">
    <property type="entry name" value="BpsA_C"/>
    <property type="match status" value="1"/>
</dbReference>
<dbReference type="InterPro" id="IPR051720">
    <property type="entry name" value="rRNA_MeTrfase/Polyamine_Synth"/>
</dbReference>
<feature type="domain" description="N(4)-bis(aminopropyl)spermidine synthase C-terminal" evidence="1">
    <location>
        <begin position="112"/>
        <end position="298"/>
    </location>
</feature>
<dbReference type="InterPro" id="IPR029063">
    <property type="entry name" value="SAM-dependent_MTases_sf"/>
</dbReference>
<proteinExistence type="predicted"/>
<accession>A0A1F4X866</accession>
<dbReference type="InterPro" id="IPR002052">
    <property type="entry name" value="DNA_methylase_N6_adenine_CS"/>
</dbReference>
<dbReference type="GO" id="GO:0003676">
    <property type="term" value="F:nucleic acid binding"/>
    <property type="evidence" value="ECO:0007669"/>
    <property type="project" value="InterPro"/>
</dbReference>
<dbReference type="Gene3D" id="3.40.50.150">
    <property type="entry name" value="Vaccinia Virus protein VP39"/>
    <property type="match status" value="1"/>
</dbReference>
<reference evidence="2 3" key="1">
    <citation type="journal article" date="2016" name="Nat. Commun.">
        <title>Thousands of microbial genomes shed light on interconnected biogeochemical processes in an aquifer system.</title>
        <authorList>
            <person name="Anantharaman K."/>
            <person name="Brown C.T."/>
            <person name="Hug L.A."/>
            <person name="Sharon I."/>
            <person name="Castelle C.J."/>
            <person name="Probst A.J."/>
            <person name="Thomas B.C."/>
            <person name="Singh A."/>
            <person name="Wilkins M.J."/>
            <person name="Karaoz U."/>
            <person name="Brodie E.L."/>
            <person name="Williams K.H."/>
            <person name="Hubbard S.S."/>
            <person name="Banfield J.F."/>
        </authorList>
    </citation>
    <scope>NUCLEOTIDE SEQUENCE [LARGE SCALE GENOMIC DNA]</scope>
</reference>
<dbReference type="PANTHER" id="PTHR23290">
    <property type="entry name" value="RRNA N6-ADENOSINE-METHYLTRANSFERASE METTL5"/>
    <property type="match status" value="1"/>
</dbReference>